<keyword evidence="3" id="KW-0963">Cytoplasm</keyword>
<feature type="domain" description="Deacetylase sirtuin-type" evidence="5">
    <location>
        <begin position="1"/>
        <end position="225"/>
    </location>
</feature>
<dbReference type="PROSITE" id="PS50305">
    <property type="entry name" value="SIRTUIN"/>
    <property type="match status" value="1"/>
</dbReference>
<dbReference type="Gene3D" id="3.30.1600.10">
    <property type="entry name" value="SIR2/SIRT2 'Small Domain"/>
    <property type="match status" value="1"/>
</dbReference>
<dbReference type="GO" id="GO:0008270">
    <property type="term" value="F:zinc ion binding"/>
    <property type="evidence" value="ECO:0007669"/>
    <property type="project" value="UniProtKB-UniRule"/>
</dbReference>
<feature type="binding site" evidence="3 4">
    <location>
        <position position="133"/>
    </location>
    <ligand>
        <name>Zn(2+)</name>
        <dbReference type="ChEBI" id="CHEBI:29105"/>
    </ligand>
</feature>
<evidence type="ECO:0000256" key="4">
    <source>
        <dbReference type="PROSITE-ProRule" id="PRU00236"/>
    </source>
</evidence>
<dbReference type="Gene3D" id="3.40.50.1220">
    <property type="entry name" value="TPP-binding domain"/>
    <property type="match status" value="1"/>
</dbReference>
<feature type="binding site" evidence="3">
    <location>
        <position position="213"/>
    </location>
    <ligand>
        <name>NAD(+)</name>
        <dbReference type="ChEBI" id="CHEBI:57540"/>
    </ligand>
</feature>
<evidence type="ECO:0000256" key="1">
    <source>
        <dbReference type="ARBA" id="ARBA00022679"/>
    </source>
</evidence>
<keyword evidence="2 3" id="KW-0520">NAD</keyword>
<dbReference type="InterPro" id="IPR027546">
    <property type="entry name" value="Sirtuin_class_III"/>
</dbReference>
<proteinExistence type="inferred from homology"/>
<feature type="binding site" evidence="3">
    <location>
        <begin position="85"/>
        <end position="88"/>
    </location>
    <ligand>
        <name>NAD(+)</name>
        <dbReference type="ChEBI" id="CHEBI:57540"/>
    </ligand>
</feature>
<evidence type="ECO:0000259" key="5">
    <source>
        <dbReference type="PROSITE" id="PS50305"/>
    </source>
</evidence>
<feature type="binding site" evidence="3 4">
    <location>
        <position position="111"/>
    </location>
    <ligand>
        <name>Zn(2+)</name>
        <dbReference type="ChEBI" id="CHEBI:29105"/>
    </ligand>
</feature>
<feature type="binding site" evidence="3">
    <location>
        <begin position="169"/>
        <end position="171"/>
    </location>
    <ligand>
        <name>NAD(+)</name>
        <dbReference type="ChEBI" id="CHEBI:57540"/>
    </ligand>
</feature>
<dbReference type="AlphaFoldDB" id="A0A533I4Q0"/>
<feature type="binding site" evidence="3">
    <location>
        <begin position="195"/>
        <end position="197"/>
    </location>
    <ligand>
        <name>NAD(+)</name>
        <dbReference type="ChEBI" id="CHEBI:57540"/>
    </ligand>
</feature>
<dbReference type="GO" id="GO:0036055">
    <property type="term" value="F:protein-succinyllysine desuccinylase activity"/>
    <property type="evidence" value="ECO:0007669"/>
    <property type="project" value="UniProtKB-UniRule"/>
</dbReference>
<comment type="similarity">
    <text evidence="3">Belongs to the sirtuin family. Class III subfamily.</text>
</comment>
<comment type="catalytic activity">
    <reaction evidence="3">
        <text>N(6)-acetyl-L-lysyl-[protein] + NAD(+) + H2O = 2''-O-acetyl-ADP-D-ribose + nicotinamide + L-lysyl-[protein]</text>
        <dbReference type="Rhea" id="RHEA:43636"/>
        <dbReference type="Rhea" id="RHEA-COMP:9752"/>
        <dbReference type="Rhea" id="RHEA-COMP:10731"/>
        <dbReference type="ChEBI" id="CHEBI:15377"/>
        <dbReference type="ChEBI" id="CHEBI:17154"/>
        <dbReference type="ChEBI" id="CHEBI:29969"/>
        <dbReference type="ChEBI" id="CHEBI:57540"/>
        <dbReference type="ChEBI" id="CHEBI:61930"/>
        <dbReference type="ChEBI" id="CHEBI:83767"/>
        <dbReference type="EC" id="2.3.1.286"/>
    </reaction>
</comment>
<dbReference type="GO" id="GO:0017136">
    <property type="term" value="F:histone deacetylase activity, NAD-dependent"/>
    <property type="evidence" value="ECO:0007669"/>
    <property type="project" value="TreeGrafter"/>
</dbReference>
<feature type="binding site" evidence="3">
    <location>
        <position position="55"/>
    </location>
    <ligand>
        <name>substrate</name>
    </ligand>
</feature>
<keyword evidence="1" id="KW-0808">Transferase</keyword>
<comment type="domain">
    <text evidence="3">2 residues (Tyr-52 and Arg-55) present in a large hydrophobic pocket are probably involved in substrate specificity. They are important for desuccinylation activity, but dispensable for deacetylation activity.</text>
</comment>
<organism evidence="6 7">
    <name type="scientific">Paracoccus denitrificans</name>
    <dbReference type="NCBI Taxonomy" id="266"/>
    <lineage>
        <taxon>Bacteria</taxon>
        <taxon>Pseudomonadati</taxon>
        <taxon>Pseudomonadota</taxon>
        <taxon>Alphaproteobacteria</taxon>
        <taxon>Rhodobacterales</taxon>
        <taxon>Paracoccaceae</taxon>
        <taxon>Paracoccus</taxon>
    </lineage>
</organism>
<dbReference type="EMBL" id="VAFL01000011">
    <property type="protein sequence ID" value="TKW65671.1"/>
    <property type="molecule type" value="Genomic_DNA"/>
</dbReference>
<comment type="function">
    <text evidence="3">NAD-dependent lysine deacetylase and desuccinylase that specifically removes acetyl and succinyl groups on target proteins. Modulates the activities of several proteins which are inactive in their acylated form.</text>
</comment>
<comment type="caution">
    <text evidence="6">The sequence shown here is derived from an EMBL/GenBank/DDBJ whole genome shotgun (WGS) entry which is preliminary data.</text>
</comment>
<name>A0A533I4Q0_PARDE</name>
<feature type="binding site" evidence="3">
    <location>
        <position position="52"/>
    </location>
    <ligand>
        <name>substrate</name>
    </ligand>
</feature>
<protein>
    <recommendedName>
        <fullName evidence="3">NAD-dependent protein deacylase</fullName>
        <ecNumber evidence="3">2.3.1.286</ecNumber>
    </recommendedName>
    <alternativeName>
        <fullName evidence="3">Regulatory protein SIR2 homolog</fullName>
    </alternativeName>
</protein>
<gene>
    <name evidence="3" type="primary">cobB</name>
    <name evidence="6" type="ORF">DI616_13735</name>
</gene>
<reference evidence="6 7" key="1">
    <citation type="journal article" date="2017" name="Nat. Commun.">
        <title>In situ click chemistry generation of cyclooxygenase-2 inhibitors.</title>
        <authorList>
            <person name="Bhardwaj A."/>
            <person name="Kaur J."/>
            <person name="Wuest M."/>
            <person name="Wuest F."/>
        </authorList>
    </citation>
    <scope>NUCLEOTIDE SEQUENCE [LARGE SCALE GENOMIC DNA]</scope>
    <source>
        <strain evidence="6">S2_012_000_R3_94</strain>
    </source>
</reference>
<dbReference type="SUPFAM" id="SSF52467">
    <property type="entry name" value="DHS-like NAD/FAD-binding domain"/>
    <property type="match status" value="1"/>
</dbReference>
<sequence>MRIVVLTGAGISAESGLRTFRASDGLWEDHRIDDVATPDGYRRNPALVHRFYNERRSAAAAAAPNAAHRAIHQLAKRHELTLVTQNVDDLHERAGSTDVIHMHGALANALCTSCGHRWPSPAVTSTTSNCPQCNHETVRPDIVWFGEIPYQMDEIFAALDRTEIFAAIGTSGNVYPAAGFAKHARQCSAECVELNLDRSAISRDFHRHLAGPATRTVPEWVAELI</sequence>
<dbReference type="GO" id="GO:0036054">
    <property type="term" value="F:protein-malonyllysine demalonylase activity"/>
    <property type="evidence" value="ECO:0007669"/>
    <property type="project" value="InterPro"/>
</dbReference>
<evidence type="ECO:0000256" key="2">
    <source>
        <dbReference type="ARBA" id="ARBA00023027"/>
    </source>
</evidence>
<dbReference type="GO" id="GO:0005737">
    <property type="term" value="C:cytoplasm"/>
    <property type="evidence" value="ECO:0007669"/>
    <property type="project" value="UniProtKB-SubCell"/>
</dbReference>
<keyword evidence="3 4" id="KW-0479">Metal-binding</keyword>
<evidence type="ECO:0000313" key="7">
    <source>
        <dbReference type="Proteomes" id="UP000315344"/>
    </source>
</evidence>
<dbReference type="InterPro" id="IPR026591">
    <property type="entry name" value="Sirtuin_cat_small_dom_sf"/>
</dbReference>
<dbReference type="InterPro" id="IPR050134">
    <property type="entry name" value="NAD-dep_sirtuin_deacylases"/>
</dbReference>
<dbReference type="InterPro" id="IPR026590">
    <property type="entry name" value="Ssirtuin_cat_dom"/>
</dbReference>
<dbReference type="InterPro" id="IPR003000">
    <property type="entry name" value="Sirtuin"/>
</dbReference>
<comment type="subcellular location">
    <subcellularLocation>
        <location evidence="3">Cytoplasm</location>
    </subcellularLocation>
</comment>
<dbReference type="GO" id="GO:0070403">
    <property type="term" value="F:NAD+ binding"/>
    <property type="evidence" value="ECO:0007669"/>
    <property type="project" value="UniProtKB-UniRule"/>
</dbReference>
<feature type="binding site" evidence="3 4">
    <location>
        <position position="130"/>
    </location>
    <ligand>
        <name>Zn(2+)</name>
        <dbReference type="ChEBI" id="CHEBI:29105"/>
    </ligand>
</feature>
<feature type="binding site" evidence="3">
    <location>
        <begin position="8"/>
        <end position="27"/>
    </location>
    <ligand>
        <name>NAD(+)</name>
        <dbReference type="ChEBI" id="CHEBI:57540"/>
    </ligand>
</feature>
<comment type="cofactor">
    <cofactor evidence="3">
        <name>Zn(2+)</name>
        <dbReference type="ChEBI" id="CHEBI:29105"/>
    </cofactor>
    <text evidence="3">Binds 1 zinc ion per subunit.</text>
</comment>
<comment type="catalytic activity">
    <reaction evidence="3">
        <text>N(6)-succinyl-L-lysyl-[protein] + NAD(+) + H2O = 2''-O-succinyl-ADP-D-ribose + nicotinamide + L-lysyl-[protein]</text>
        <dbReference type="Rhea" id="RHEA:47668"/>
        <dbReference type="Rhea" id="RHEA-COMP:9752"/>
        <dbReference type="Rhea" id="RHEA-COMP:11877"/>
        <dbReference type="ChEBI" id="CHEBI:15377"/>
        <dbReference type="ChEBI" id="CHEBI:17154"/>
        <dbReference type="ChEBI" id="CHEBI:29969"/>
        <dbReference type="ChEBI" id="CHEBI:57540"/>
        <dbReference type="ChEBI" id="CHEBI:87830"/>
        <dbReference type="ChEBI" id="CHEBI:87832"/>
    </reaction>
</comment>
<dbReference type="PANTHER" id="PTHR11085:SF4">
    <property type="entry name" value="NAD-DEPENDENT PROTEIN DEACYLASE"/>
    <property type="match status" value="1"/>
</dbReference>
<feature type="active site" description="Proton acceptor" evidence="3 4">
    <location>
        <position position="103"/>
    </location>
</feature>
<dbReference type="HAMAP" id="MF_01121">
    <property type="entry name" value="Sirtuin_ClassIII"/>
    <property type="match status" value="1"/>
</dbReference>
<keyword evidence="3 4" id="KW-0862">Zinc</keyword>
<dbReference type="Proteomes" id="UP000315344">
    <property type="component" value="Unassembled WGS sequence"/>
</dbReference>
<feature type="binding site" evidence="3 4">
    <location>
        <position position="114"/>
    </location>
    <ligand>
        <name>Zn(2+)</name>
        <dbReference type="ChEBI" id="CHEBI:29105"/>
    </ligand>
</feature>
<accession>A0A533I4Q0</accession>
<dbReference type="PANTHER" id="PTHR11085">
    <property type="entry name" value="NAD-DEPENDENT PROTEIN DEACYLASE SIRTUIN-5, MITOCHONDRIAL-RELATED"/>
    <property type="match status" value="1"/>
</dbReference>
<evidence type="ECO:0000313" key="6">
    <source>
        <dbReference type="EMBL" id="TKW65671.1"/>
    </source>
</evidence>
<evidence type="ECO:0000256" key="3">
    <source>
        <dbReference type="HAMAP-Rule" id="MF_01121"/>
    </source>
</evidence>
<dbReference type="Pfam" id="PF02146">
    <property type="entry name" value="SIR2"/>
    <property type="match status" value="1"/>
</dbReference>
<dbReference type="EC" id="2.3.1.286" evidence="3"/>
<dbReference type="InterPro" id="IPR029035">
    <property type="entry name" value="DHS-like_NAD/FAD-binding_dom"/>
</dbReference>